<protein>
    <recommendedName>
        <fullName evidence="3">Mannosyltransferase</fullName>
    </recommendedName>
</protein>
<dbReference type="STRING" id="927665.HMPREF1535_04585"/>
<evidence type="ECO:0008006" key="3">
    <source>
        <dbReference type="Google" id="ProtNLM"/>
    </source>
</evidence>
<dbReference type="HOGENOM" id="CLU_028014_4_0_10"/>
<accession>A0A0F5IQG5</accession>
<dbReference type="Proteomes" id="UP000033047">
    <property type="component" value="Unassembled WGS sequence"/>
</dbReference>
<dbReference type="RefSeq" id="WP_046147526.1">
    <property type="nucleotide sequence ID" value="NZ_KQ033913.1"/>
</dbReference>
<name>A0A0F5IQG5_9BACT</name>
<gene>
    <name evidence="1" type="ORF">HMPREF1535_04585</name>
</gene>
<reference evidence="1 2" key="1">
    <citation type="submission" date="2013-04" db="EMBL/GenBank/DDBJ databases">
        <title>The Genome Sequence of Parabacteroides goldsteinii DSM 19448.</title>
        <authorList>
            <consortium name="The Broad Institute Genomics Platform"/>
            <person name="Earl A."/>
            <person name="Ward D."/>
            <person name="Feldgarden M."/>
            <person name="Gevers D."/>
            <person name="Martens E."/>
            <person name="Sakamoto M."/>
            <person name="Benno Y."/>
            <person name="Song Y."/>
            <person name="Liu C."/>
            <person name="Lee J."/>
            <person name="Bolanos M."/>
            <person name="Vaisanen M.L."/>
            <person name="Finegold S.M."/>
            <person name="Walker B."/>
            <person name="Young S."/>
            <person name="Zeng Q."/>
            <person name="Gargeya S."/>
            <person name="Fitzgerald M."/>
            <person name="Haas B."/>
            <person name="Abouelleil A."/>
            <person name="Allen A.W."/>
            <person name="Alvarado L."/>
            <person name="Arachchi H.M."/>
            <person name="Berlin A.M."/>
            <person name="Chapman S.B."/>
            <person name="Gainer-Dewar J."/>
            <person name="Goldberg J."/>
            <person name="Griggs A."/>
            <person name="Gujja S."/>
            <person name="Hansen M."/>
            <person name="Howarth C."/>
            <person name="Imamovic A."/>
            <person name="Ireland A."/>
            <person name="Larimer J."/>
            <person name="McCowan C."/>
            <person name="Murphy C."/>
            <person name="Pearson M."/>
            <person name="Poon T.W."/>
            <person name="Priest M."/>
            <person name="Roberts A."/>
            <person name="Saif S."/>
            <person name="Shea T."/>
            <person name="Sisk P."/>
            <person name="Sykes S."/>
            <person name="Wortman J."/>
            <person name="Nusbaum C."/>
            <person name="Birren B."/>
        </authorList>
    </citation>
    <scope>NUCLEOTIDE SEQUENCE [LARGE SCALE GENOMIC DNA]</scope>
    <source>
        <strain evidence="1 2">DSM 19448</strain>
    </source>
</reference>
<evidence type="ECO:0000313" key="1">
    <source>
        <dbReference type="EMBL" id="KKB47728.1"/>
    </source>
</evidence>
<organism evidence="1 2">
    <name type="scientific">Parabacteroides goldsteinii DSM 19448 = WAL 12034</name>
    <dbReference type="NCBI Taxonomy" id="927665"/>
    <lineage>
        <taxon>Bacteria</taxon>
        <taxon>Pseudomonadati</taxon>
        <taxon>Bacteroidota</taxon>
        <taxon>Bacteroidia</taxon>
        <taxon>Bacteroidales</taxon>
        <taxon>Tannerellaceae</taxon>
        <taxon>Parabacteroides</taxon>
    </lineage>
</organism>
<sequence>MDKYINIVSFNIPWPANYGGVIDVYYKMQALHKCGVKIILHCFEYERPHSKKLESLCEKVYYYKRKTGLLANITLLPYNVFSRKDPELLKNLLENDYPILFDGLHTCYYINHPQLQGRMKIYRESNIEHDYYRHLAKAETNLIKKYFFLVEAWRFERYQEILKHADLMLVVSITDTNYLRKVFPKKKIEYMPSFHVNDEISVKSGSSDFVLYHGKLSVTENTLAALYLIKNVFCKLKYPCIIAGMNPPATLLEAAASYPNIKIEANPSNERMDYLTHEAQIHMLITFQDTGLKLKLLNSLFGGRHTIVNQEMVTGSGLEALCNIANTPEEMIETCKRLMKQPMTPELIEKRKELLFPTYSNRQQGERLYKLIYNQGE</sequence>
<comment type="caution">
    <text evidence="1">The sequence shown here is derived from an EMBL/GenBank/DDBJ whole genome shotgun (WGS) entry which is preliminary data.</text>
</comment>
<dbReference type="PATRIC" id="fig|927665.4.peg.4704"/>
<proteinExistence type="predicted"/>
<dbReference type="EMBL" id="AQHV01000025">
    <property type="protein sequence ID" value="KKB47728.1"/>
    <property type="molecule type" value="Genomic_DNA"/>
</dbReference>
<evidence type="ECO:0000313" key="2">
    <source>
        <dbReference type="Proteomes" id="UP000033047"/>
    </source>
</evidence>
<dbReference type="SUPFAM" id="SSF53756">
    <property type="entry name" value="UDP-Glycosyltransferase/glycogen phosphorylase"/>
    <property type="match status" value="1"/>
</dbReference>
<dbReference type="AlphaFoldDB" id="A0A0F5IQG5"/>